<dbReference type="InterPro" id="IPR017601">
    <property type="entry name" value="DGQHR-contain_dom"/>
</dbReference>
<comment type="caution">
    <text evidence="1">The sequence shown here is derived from an EMBL/GenBank/DDBJ whole genome shotgun (WGS) entry which is preliminary data.</text>
</comment>
<dbReference type="NCBIfam" id="TIGR03187">
    <property type="entry name" value="DGQHR"/>
    <property type="match status" value="1"/>
</dbReference>
<dbReference type="EMBL" id="JACJSK010000033">
    <property type="protein sequence ID" value="MBD2546186.1"/>
    <property type="molecule type" value="Genomic_DNA"/>
</dbReference>
<sequence>MELYFTSKDNERCYPGLIFHHGKRTLLQINVPALDLPNLLQAKPATANNPESGKDRPEIPGHADEIKQYIIERVISNKSWILGTFTANVAPEMITVNELDRGFCIVRVPQAIKLDLTDGQHRLKAITELIKNGQHHLIYDQNLPITVILEDRFHQCQTDFKDLAEAKPVDRSLLLSFSPSSARSGITKNLIEQVSMFRGKTDKVSKQPNKNSKLIYTSNYIARAASSALTDQSDDSLDGFDIDRYSQKLSECFNYFFSASQQTQYISQTSVEKLTVEEIKEFKQTCLLGVSVGLEILGRLLYCAYEENQDCFNFSKVLQIAKLDWSRNNPIWHRNVVRLNTKNNQTTLNIAWGAGAISDAVKAAKSELRWM</sequence>
<dbReference type="Pfam" id="PF14072">
    <property type="entry name" value="DndB"/>
    <property type="match status" value="1"/>
</dbReference>
<protein>
    <submittedName>
        <fullName evidence="1">DNA sulfur modification protein DndB</fullName>
    </submittedName>
</protein>
<dbReference type="Proteomes" id="UP000641954">
    <property type="component" value="Unassembled WGS sequence"/>
</dbReference>
<evidence type="ECO:0000313" key="1">
    <source>
        <dbReference type="EMBL" id="MBD2546186.1"/>
    </source>
</evidence>
<dbReference type="CDD" id="cd16412">
    <property type="entry name" value="dndB"/>
    <property type="match status" value="1"/>
</dbReference>
<accession>A0ABR8EHU1</accession>
<proteinExistence type="predicted"/>
<reference evidence="1 2" key="1">
    <citation type="journal article" date="2020" name="ISME J.">
        <title>Comparative genomics reveals insights into cyanobacterial evolution and habitat adaptation.</title>
        <authorList>
            <person name="Chen M.Y."/>
            <person name="Teng W.K."/>
            <person name="Zhao L."/>
            <person name="Hu C.X."/>
            <person name="Zhou Y.K."/>
            <person name="Han B.P."/>
            <person name="Song L.R."/>
            <person name="Shu W.S."/>
        </authorList>
    </citation>
    <scope>NUCLEOTIDE SEQUENCE [LARGE SCALE GENOMIC DNA]</scope>
    <source>
        <strain evidence="1 2">FACHB-1370</strain>
    </source>
</reference>
<name>A0ABR8EHU1_9CYAN</name>
<dbReference type="InterPro" id="IPR017642">
    <property type="entry name" value="DNA_S_mod_DndB"/>
</dbReference>
<keyword evidence="2" id="KW-1185">Reference proteome</keyword>
<gene>
    <name evidence="1" type="ORF">H6G72_20555</name>
</gene>
<evidence type="ECO:0000313" key="2">
    <source>
        <dbReference type="Proteomes" id="UP000641954"/>
    </source>
</evidence>
<organism evidence="1 2">
    <name type="scientific">Planktothricoides raciborskii FACHB-1370</name>
    <dbReference type="NCBI Taxonomy" id="2949576"/>
    <lineage>
        <taxon>Bacteria</taxon>
        <taxon>Bacillati</taxon>
        <taxon>Cyanobacteriota</taxon>
        <taxon>Cyanophyceae</taxon>
        <taxon>Oscillatoriophycideae</taxon>
        <taxon>Oscillatoriales</taxon>
        <taxon>Oscillatoriaceae</taxon>
        <taxon>Planktothricoides</taxon>
    </lineage>
</organism>